<comment type="caution">
    <text evidence="1">The sequence shown here is derived from an EMBL/GenBank/DDBJ whole genome shotgun (WGS) entry which is preliminary data.</text>
</comment>
<evidence type="ECO:0000313" key="2">
    <source>
        <dbReference type="Proteomes" id="UP001224516"/>
    </source>
</evidence>
<protein>
    <submittedName>
        <fullName evidence="1">Uncharacterized protein</fullName>
    </submittedName>
</protein>
<dbReference type="RefSeq" id="WP_043625898.1">
    <property type="nucleotide sequence ID" value="NZ_CAWMOE010000031.1"/>
</dbReference>
<sequence>MEEKFVQTVASVNYNRGVFSLHFVGHDHNKLAHGNEKEDVAQLVLKGVVHMPAAGFMYMVAIVKSMLEDPRMEEEIKKMISTGMINATPETGGVPVFADLV</sequence>
<name>A0ABU8V1X4_9NEIS</name>
<gene>
    <name evidence="1" type="ORF">QCL97_010445</name>
</gene>
<keyword evidence="2" id="KW-1185">Reference proteome</keyword>
<dbReference type="EMBL" id="JAVFJF020000018">
    <property type="protein sequence ID" value="MEJ8675144.1"/>
    <property type="molecule type" value="Genomic_DNA"/>
</dbReference>
<evidence type="ECO:0000313" key="1">
    <source>
        <dbReference type="EMBL" id="MEJ8675144.1"/>
    </source>
</evidence>
<accession>A0ABU8V1X4</accession>
<reference evidence="1 2" key="1">
    <citation type="submission" date="2023-12" db="EMBL/GenBank/DDBJ databases">
        <title>Evaluation and characterization of a potential secondary metabolite violacein from indigenous Chromobacterium amazonense SAM215.</title>
        <authorList>
            <person name="Tarafdar M.R."/>
            <person name="Abedin S.M."/>
            <person name="Atiqua A."/>
            <person name="Saha A."/>
            <person name="Khan S.N."/>
        </authorList>
    </citation>
    <scope>NUCLEOTIDE SEQUENCE [LARGE SCALE GENOMIC DNA]</scope>
    <source>
        <strain evidence="1 2">SAM215</strain>
    </source>
</reference>
<dbReference type="Proteomes" id="UP001224516">
    <property type="component" value="Unassembled WGS sequence"/>
</dbReference>
<organism evidence="1 2">
    <name type="scientific">Chromobacterium amazonense</name>
    <dbReference type="NCBI Taxonomy" id="1382803"/>
    <lineage>
        <taxon>Bacteria</taxon>
        <taxon>Pseudomonadati</taxon>
        <taxon>Pseudomonadota</taxon>
        <taxon>Betaproteobacteria</taxon>
        <taxon>Neisseriales</taxon>
        <taxon>Chromobacteriaceae</taxon>
        <taxon>Chromobacterium</taxon>
    </lineage>
</organism>
<proteinExistence type="predicted"/>